<dbReference type="EMBL" id="FNEG01000004">
    <property type="protein sequence ID" value="SDJ17232.1"/>
    <property type="molecule type" value="Genomic_DNA"/>
</dbReference>
<reference evidence="2 4" key="2">
    <citation type="submission" date="2018-06" db="EMBL/GenBank/DDBJ databases">
        <authorList>
            <consortium name="Pathogen Informatics"/>
            <person name="Doyle S."/>
        </authorList>
    </citation>
    <scope>NUCLEOTIDE SEQUENCE [LARGE SCALE GENOMIC DNA]</scope>
    <source>
        <strain evidence="2 4">NCTC13492</strain>
    </source>
</reference>
<evidence type="ECO:0000313" key="2">
    <source>
        <dbReference type="EMBL" id="SQB28126.1"/>
    </source>
</evidence>
<name>A0A2X2VG37_CHRJE</name>
<dbReference type="EMBL" id="UAWB01000002">
    <property type="protein sequence ID" value="SQB28126.1"/>
    <property type="molecule type" value="Genomic_DNA"/>
</dbReference>
<reference evidence="1 3" key="1">
    <citation type="submission" date="2016-10" db="EMBL/GenBank/DDBJ databases">
        <authorList>
            <person name="Varghese N."/>
            <person name="Submissions S."/>
        </authorList>
    </citation>
    <scope>NUCLEOTIDE SEQUENCE [LARGE SCALE GENOMIC DNA]</scope>
    <source>
        <strain evidence="1 3">DSM 19299</strain>
    </source>
</reference>
<organism evidence="2 4">
    <name type="scientific">Chryseobacterium jejuense</name>
    <dbReference type="NCBI Taxonomy" id="445960"/>
    <lineage>
        <taxon>Bacteria</taxon>
        <taxon>Pseudomonadati</taxon>
        <taxon>Bacteroidota</taxon>
        <taxon>Flavobacteriia</taxon>
        <taxon>Flavobacteriales</taxon>
        <taxon>Weeksellaceae</taxon>
        <taxon>Chryseobacterium group</taxon>
        <taxon>Chryseobacterium</taxon>
    </lineage>
</organism>
<accession>A0A2X2VG37</accession>
<sequence length="51" mass="5954">MIVVIPVTLSQRYVRSSLTKNNRLSIFVKMARQNMKSYTSLTIFAKMNIFI</sequence>
<dbReference type="Proteomes" id="UP000251670">
    <property type="component" value="Unassembled WGS sequence"/>
</dbReference>
<evidence type="ECO:0000313" key="3">
    <source>
        <dbReference type="Proteomes" id="UP000199426"/>
    </source>
</evidence>
<evidence type="ECO:0000313" key="4">
    <source>
        <dbReference type="Proteomes" id="UP000251670"/>
    </source>
</evidence>
<protein>
    <submittedName>
        <fullName evidence="2">Uncharacterized protein</fullName>
    </submittedName>
</protein>
<evidence type="ECO:0000313" key="1">
    <source>
        <dbReference type="EMBL" id="SDJ17232.1"/>
    </source>
</evidence>
<keyword evidence="3" id="KW-1185">Reference proteome</keyword>
<dbReference type="Proteomes" id="UP000199426">
    <property type="component" value="Unassembled WGS sequence"/>
</dbReference>
<proteinExistence type="predicted"/>
<dbReference type="AlphaFoldDB" id="A0A2X2VG37"/>
<gene>
    <name evidence="2" type="ORF">NCTC13492_01709</name>
    <name evidence="1" type="ORF">SAMN05421542_2893</name>
</gene>